<dbReference type="InterPro" id="IPR029071">
    <property type="entry name" value="Ubiquitin-like_domsf"/>
</dbReference>
<dbReference type="InterPro" id="IPR001012">
    <property type="entry name" value="UBX_dom"/>
</dbReference>
<reference evidence="4" key="1">
    <citation type="submission" date="2016-11" db="UniProtKB">
        <authorList>
            <consortium name="WormBaseParasite"/>
        </authorList>
    </citation>
    <scope>IDENTIFICATION</scope>
</reference>
<dbReference type="InterPro" id="IPR036249">
    <property type="entry name" value="Thioredoxin-like_sf"/>
</dbReference>
<dbReference type="Proteomes" id="UP000095287">
    <property type="component" value="Unplaced"/>
</dbReference>
<dbReference type="PANTHER" id="PTHR23322">
    <property type="entry name" value="FAS-ASSOCIATED PROTEIN"/>
    <property type="match status" value="1"/>
</dbReference>
<dbReference type="Pfam" id="PF21021">
    <property type="entry name" value="FAF1"/>
    <property type="match status" value="1"/>
</dbReference>
<evidence type="ECO:0000256" key="1">
    <source>
        <dbReference type="SAM" id="MobiDB-lite"/>
    </source>
</evidence>
<dbReference type="WBParaSite" id="L893_g33660.t1">
    <property type="protein sequence ID" value="L893_g33660.t1"/>
    <property type="gene ID" value="L893_g33660"/>
</dbReference>
<evidence type="ECO:0000259" key="2">
    <source>
        <dbReference type="PROSITE" id="PS50033"/>
    </source>
</evidence>
<dbReference type="PANTHER" id="PTHR23322:SF96">
    <property type="entry name" value="FAS-ASSOCIATED FACTOR 1"/>
    <property type="match status" value="1"/>
</dbReference>
<proteinExistence type="predicted"/>
<dbReference type="SMART" id="SM00594">
    <property type="entry name" value="UAS"/>
    <property type="match status" value="1"/>
</dbReference>
<feature type="region of interest" description="Disordered" evidence="1">
    <location>
        <begin position="1"/>
        <end position="35"/>
    </location>
</feature>
<dbReference type="SUPFAM" id="SSF54236">
    <property type="entry name" value="Ubiquitin-like"/>
    <property type="match status" value="2"/>
</dbReference>
<dbReference type="InterPro" id="IPR006577">
    <property type="entry name" value="UAS"/>
</dbReference>
<dbReference type="InterPro" id="IPR050730">
    <property type="entry name" value="UBX_domain-protein"/>
</dbReference>
<feature type="compositionally biased region" description="Acidic residues" evidence="1">
    <location>
        <begin position="1"/>
        <end position="28"/>
    </location>
</feature>
<dbReference type="InterPro" id="IPR049483">
    <property type="entry name" value="FAF1_2-like_UAS"/>
</dbReference>
<evidence type="ECO:0000313" key="4">
    <source>
        <dbReference type="WBParaSite" id="L893_g33660.t1"/>
    </source>
</evidence>
<name>A0A1I8A714_9BILA</name>
<feature type="region of interest" description="Disordered" evidence="1">
    <location>
        <begin position="238"/>
        <end position="302"/>
    </location>
</feature>
<dbReference type="AlphaFoldDB" id="A0A1I8A714"/>
<dbReference type="Gene3D" id="3.10.20.90">
    <property type="entry name" value="Phosphatidylinositol 3-kinase Catalytic Subunit, Chain A, domain 1"/>
    <property type="match status" value="1"/>
</dbReference>
<evidence type="ECO:0000313" key="3">
    <source>
        <dbReference type="Proteomes" id="UP000095287"/>
    </source>
</evidence>
<dbReference type="Gene3D" id="3.40.30.10">
    <property type="entry name" value="Glutaredoxin"/>
    <property type="match status" value="1"/>
</dbReference>
<dbReference type="Pfam" id="PF00789">
    <property type="entry name" value="UBX"/>
    <property type="match status" value="1"/>
</dbReference>
<dbReference type="PROSITE" id="PS50033">
    <property type="entry name" value="UBX"/>
    <property type="match status" value="1"/>
</dbReference>
<organism evidence="3 4">
    <name type="scientific">Steinernema glaseri</name>
    <dbReference type="NCBI Taxonomy" id="37863"/>
    <lineage>
        <taxon>Eukaryota</taxon>
        <taxon>Metazoa</taxon>
        <taxon>Ecdysozoa</taxon>
        <taxon>Nematoda</taxon>
        <taxon>Chromadorea</taxon>
        <taxon>Rhabditida</taxon>
        <taxon>Tylenchina</taxon>
        <taxon>Panagrolaimomorpha</taxon>
        <taxon>Strongyloidoidea</taxon>
        <taxon>Steinernematidae</taxon>
        <taxon>Steinernema</taxon>
    </lineage>
</organism>
<feature type="compositionally biased region" description="Basic and acidic residues" evidence="1">
    <location>
        <begin position="238"/>
        <end position="285"/>
    </location>
</feature>
<protein>
    <submittedName>
        <fullName evidence="4">UBX domain-containing protein</fullName>
    </submittedName>
</protein>
<keyword evidence="3" id="KW-1185">Reference proteome</keyword>
<sequence length="477" mass="55936">MSDYSDYSEVESMSDNDFYECEEEEQYEESSSCKESDLPLFTEGLESIKEIMDNYELIFEQRFGRRMKLFRGSLLAASNAAFKPTGIDKKPLALYIHKDGNEHSHSFPSKVLSNKTISDILKNQFVTWAWDISSPENKARLEEFMAEACMRRSVYAEIQHMRDSEFPKLLVITAPKWVHEVKAVIDGGNSVDEARNVLVDQLKEFVDERSASSATPAFSERDYLLQEQQKEYERCLAEDRAREEKKREKEEEERKKIEEEERLERERLEEERRKEEEAERKKQLLPEEPEASETDAIHLRFRLPGGEQTDRRFRYTEKIEKEEEAERKKKLLPEEPEASETDAIHLRFRLPGGGQTNRRFRYTEKIEFVSTFVESLGFPLDIFDVFNSDRPRKNLAVFQQDSSFERSEERRIAVIITDSTCHHTRILGPLRLSSSPRYTTQDIPSCHRSHWRFDVAKRAPLCDVGLNGAKHNYGRND</sequence>
<accession>A0A1I8A714</accession>
<dbReference type="SUPFAM" id="SSF52833">
    <property type="entry name" value="Thioredoxin-like"/>
    <property type="match status" value="1"/>
</dbReference>
<feature type="domain" description="UBX" evidence="2">
    <location>
        <begin position="339"/>
        <end position="417"/>
    </location>
</feature>